<feature type="transmembrane region" description="Helical" evidence="2">
    <location>
        <begin position="130"/>
        <end position="152"/>
    </location>
</feature>
<keyword evidence="4" id="KW-1185">Reference proteome</keyword>
<dbReference type="EMBL" id="JANJYJ010000006">
    <property type="protein sequence ID" value="KAK3206476.1"/>
    <property type="molecule type" value="Genomic_DNA"/>
</dbReference>
<accession>A0AAE0AAQ6</accession>
<evidence type="ECO:0000313" key="4">
    <source>
        <dbReference type="Proteomes" id="UP001281410"/>
    </source>
</evidence>
<reference evidence="3" key="1">
    <citation type="journal article" date="2023" name="Plant J.">
        <title>Genome sequences and population genomics provide insights into the demographic history, inbreeding, and mutation load of two 'living fossil' tree species of Dipteronia.</title>
        <authorList>
            <person name="Feng Y."/>
            <person name="Comes H.P."/>
            <person name="Chen J."/>
            <person name="Zhu S."/>
            <person name="Lu R."/>
            <person name="Zhang X."/>
            <person name="Li P."/>
            <person name="Qiu J."/>
            <person name="Olsen K.M."/>
            <person name="Qiu Y."/>
        </authorList>
    </citation>
    <scope>NUCLEOTIDE SEQUENCE</scope>
    <source>
        <strain evidence="3">NBL</strain>
    </source>
</reference>
<sequence length="243" mass="26958">MAMYWFDPRSFTRLFSVAVKFLYLAAATGIAAFLPHNIYKLNSLGTHEELISDPEGAYSQLVRLQEGANEGEDARTTDADKSDRSFEITDKATARSMEKMKENGKNNNKKETVQKLAFYKLFMFADKVDVVLMVASLDYVYLAIGAGIASFIRSHDELIKNPMGAYSQLVHLQEGAKEAGKAQVTGVDKSNASSSQMDEEMARPRRGSSSGHHSFGFDVGVASFSIYETQDEEAVEEKSETIY</sequence>
<dbReference type="AlphaFoldDB" id="A0AAE0AAQ6"/>
<feature type="region of interest" description="Disordered" evidence="1">
    <location>
        <begin position="180"/>
        <end position="214"/>
    </location>
</feature>
<keyword evidence="2" id="KW-0472">Membrane</keyword>
<evidence type="ECO:0000313" key="3">
    <source>
        <dbReference type="EMBL" id="KAK3206476.1"/>
    </source>
</evidence>
<dbReference type="Proteomes" id="UP001281410">
    <property type="component" value="Unassembled WGS sequence"/>
</dbReference>
<evidence type="ECO:0000256" key="2">
    <source>
        <dbReference type="SAM" id="Phobius"/>
    </source>
</evidence>
<protein>
    <submittedName>
        <fullName evidence="3">Uncharacterized protein</fullName>
    </submittedName>
</protein>
<evidence type="ECO:0000256" key="1">
    <source>
        <dbReference type="SAM" id="MobiDB-lite"/>
    </source>
</evidence>
<comment type="caution">
    <text evidence="3">The sequence shown here is derived from an EMBL/GenBank/DDBJ whole genome shotgun (WGS) entry which is preliminary data.</text>
</comment>
<gene>
    <name evidence="3" type="ORF">Dsin_020522</name>
</gene>
<name>A0AAE0AAQ6_9ROSI</name>
<organism evidence="3 4">
    <name type="scientific">Dipteronia sinensis</name>
    <dbReference type="NCBI Taxonomy" id="43782"/>
    <lineage>
        <taxon>Eukaryota</taxon>
        <taxon>Viridiplantae</taxon>
        <taxon>Streptophyta</taxon>
        <taxon>Embryophyta</taxon>
        <taxon>Tracheophyta</taxon>
        <taxon>Spermatophyta</taxon>
        <taxon>Magnoliopsida</taxon>
        <taxon>eudicotyledons</taxon>
        <taxon>Gunneridae</taxon>
        <taxon>Pentapetalae</taxon>
        <taxon>rosids</taxon>
        <taxon>malvids</taxon>
        <taxon>Sapindales</taxon>
        <taxon>Sapindaceae</taxon>
        <taxon>Hippocastanoideae</taxon>
        <taxon>Acereae</taxon>
        <taxon>Dipteronia</taxon>
    </lineage>
</organism>
<keyword evidence="2" id="KW-0812">Transmembrane</keyword>
<proteinExistence type="predicted"/>
<feature type="transmembrane region" description="Helical" evidence="2">
    <location>
        <begin position="21"/>
        <end position="39"/>
    </location>
</feature>
<keyword evidence="2" id="KW-1133">Transmembrane helix</keyword>